<name>A0A644YWE8_9ZZZZ</name>
<protein>
    <recommendedName>
        <fullName evidence="2">UBC core domain-containing protein</fullName>
    </recommendedName>
</protein>
<organism evidence="1">
    <name type="scientific">bioreactor metagenome</name>
    <dbReference type="NCBI Taxonomy" id="1076179"/>
    <lineage>
        <taxon>unclassified sequences</taxon>
        <taxon>metagenomes</taxon>
        <taxon>ecological metagenomes</taxon>
    </lineage>
</organism>
<dbReference type="EMBL" id="VSSQ01005760">
    <property type="protein sequence ID" value="MPM30344.1"/>
    <property type="molecule type" value="Genomic_DNA"/>
</dbReference>
<proteinExistence type="predicted"/>
<gene>
    <name evidence="1" type="ORF">SDC9_76892</name>
</gene>
<sequence length="141" mass="16164">MPDTFDINSVLPEEDVQFLTDKYPNYIVRQVGAELHIVIKDFQFPENYSPEVSNLLLRLPAGYPDAAPDMFWTLPAIRLKSGSWPQNSEYQEVPGNGPGVEVYENIKWQRWSRHFCGGWIIGQHGLRSFVGTIKQELKKGI</sequence>
<reference evidence="1" key="1">
    <citation type="submission" date="2019-08" db="EMBL/GenBank/DDBJ databases">
        <authorList>
            <person name="Kucharzyk K."/>
            <person name="Murdoch R.W."/>
            <person name="Higgins S."/>
            <person name="Loffler F."/>
        </authorList>
    </citation>
    <scope>NUCLEOTIDE SEQUENCE</scope>
</reference>
<dbReference type="InterPro" id="IPR025701">
    <property type="entry name" value="UBQ-conjugat_E2_E"/>
</dbReference>
<evidence type="ECO:0008006" key="2">
    <source>
        <dbReference type="Google" id="ProtNLM"/>
    </source>
</evidence>
<comment type="caution">
    <text evidence="1">The sequence shown here is derived from an EMBL/GenBank/DDBJ whole genome shotgun (WGS) entry which is preliminary data.</text>
</comment>
<evidence type="ECO:0000313" key="1">
    <source>
        <dbReference type="EMBL" id="MPM30344.1"/>
    </source>
</evidence>
<accession>A0A644YWE8</accession>
<dbReference type="Pfam" id="PF14462">
    <property type="entry name" value="Prok-E2_E"/>
    <property type="match status" value="1"/>
</dbReference>
<dbReference type="AlphaFoldDB" id="A0A644YWE8"/>